<organism evidence="1">
    <name type="scientific">Timema cristinae</name>
    <name type="common">Walking stick</name>
    <dbReference type="NCBI Taxonomy" id="61476"/>
    <lineage>
        <taxon>Eukaryota</taxon>
        <taxon>Metazoa</taxon>
        <taxon>Ecdysozoa</taxon>
        <taxon>Arthropoda</taxon>
        <taxon>Hexapoda</taxon>
        <taxon>Insecta</taxon>
        <taxon>Pterygota</taxon>
        <taxon>Neoptera</taxon>
        <taxon>Polyneoptera</taxon>
        <taxon>Phasmatodea</taxon>
        <taxon>Timematodea</taxon>
        <taxon>Timematoidea</taxon>
        <taxon>Timematidae</taxon>
        <taxon>Timema</taxon>
    </lineage>
</organism>
<protein>
    <submittedName>
        <fullName evidence="1">Uncharacterized protein</fullName>
    </submittedName>
</protein>
<reference evidence="1" key="1">
    <citation type="submission" date="2020-11" db="EMBL/GenBank/DDBJ databases">
        <authorList>
            <person name="Tran Van P."/>
        </authorList>
    </citation>
    <scope>NUCLEOTIDE SEQUENCE</scope>
</reference>
<accession>A0A7R9D961</accession>
<evidence type="ECO:0000313" key="1">
    <source>
        <dbReference type="EMBL" id="CAD7410384.1"/>
    </source>
</evidence>
<dbReference type="EMBL" id="OC321629">
    <property type="protein sequence ID" value="CAD7410384.1"/>
    <property type="molecule type" value="Genomic_DNA"/>
</dbReference>
<name>A0A7R9D961_TIMCR</name>
<proteinExistence type="predicted"/>
<gene>
    <name evidence="1" type="ORF">TCEB3V08_LOCUS10472</name>
</gene>
<sequence>MAHRIPLRQAEGRRCFIYSAANYDYRLRVARWEHGVGCESLQQGLIPLQRPNVINHVFSPGGLYRPQGARTLDCRLNHHVSVSLYYPRINARETIQAVLQYHPPVYEKDTNIFVWNCALHSASDAVFDCCAHAHIGGVWGGRWDCQVERALLLSHCRLWRDAHSSQLTADDFEKLPDQIMYPYAEQYDLQKHVFSSSQQSSVSCQSAQKKPWGYCI</sequence>
<dbReference type="AlphaFoldDB" id="A0A7R9D961"/>